<dbReference type="Pfam" id="PF18758">
    <property type="entry name" value="KDZ"/>
    <property type="match status" value="1"/>
</dbReference>
<evidence type="ECO:0000313" key="2">
    <source>
        <dbReference type="Proteomes" id="UP000030669"/>
    </source>
</evidence>
<dbReference type="Proteomes" id="UP000030669">
    <property type="component" value="Unassembled WGS sequence"/>
</dbReference>
<evidence type="ECO:0000313" key="1">
    <source>
        <dbReference type="EMBL" id="EPQ56035.1"/>
    </source>
</evidence>
<sequence length="312" mass="35920">KYGLAIVDRLIALYGKKICIGYDIGCAFDGTVARSSLASKAKEHGLRFVAGAFHGHAHNRGCQLRWHPTYVEGTGCSDFEGCEHVFSASNAVASGTQHASRFHRQQAIDEHLTFWNIDKYEALSTFLTNHYREALRIIETHPPEIRRMQESLGLSDNDCHDFVQQEQDYLQSLKKELPEESLRFQYMEALKEVEKKQHLKYLTTTPALPNLHKSLMSAGRSICSAETKFENAETTATQLKAALQLRTRWTPENTDYQEMKDKLRERKYRKVLDELERLVVQRLFELSKLNLSGTGKHRFCMQILQLTISRRL</sequence>
<dbReference type="GeneID" id="19306019"/>
<dbReference type="PANTHER" id="PTHR33096:SF1">
    <property type="entry name" value="CXC1-LIKE CYSTEINE CLUSTER ASSOCIATED WITH KDZ TRANSPOSASES DOMAIN-CONTAINING PROTEIN"/>
    <property type="match status" value="1"/>
</dbReference>
<dbReference type="AlphaFoldDB" id="S7RNI1"/>
<protein>
    <recommendedName>
        <fullName evidence="3">CxC2-like cysteine cluster KDZ transposase-associated domain-containing protein</fullName>
    </recommendedName>
</protein>
<reference evidence="1 2" key="1">
    <citation type="journal article" date="2012" name="Science">
        <title>The Paleozoic origin of enzymatic lignin decomposition reconstructed from 31 fungal genomes.</title>
        <authorList>
            <person name="Floudas D."/>
            <person name="Binder M."/>
            <person name="Riley R."/>
            <person name="Barry K."/>
            <person name="Blanchette R.A."/>
            <person name="Henrissat B."/>
            <person name="Martinez A.T."/>
            <person name="Otillar R."/>
            <person name="Spatafora J.W."/>
            <person name="Yadav J.S."/>
            <person name="Aerts A."/>
            <person name="Benoit I."/>
            <person name="Boyd A."/>
            <person name="Carlson A."/>
            <person name="Copeland A."/>
            <person name="Coutinho P.M."/>
            <person name="de Vries R.P."/>
            <person name="Ferreira P."/>
            <person name="Findley K."/>
            <person name="Foster B."/>
            <person name="Gaskell J."/>
            <person name="Glotzer D."/>
            <person name="Gorecki P."/>
            <person name="Heitman J."/>
            <person name="Hesse C."/>
            <person name="Hori C."/>
            <person name="Igarashi K."/>
            <person name="Jurgens J.A."/>
            <person name="Kallen N."/>
            <person name="Kersten P."/>
            <person name="Kohler A."/>
            <person name="Kuees U."/>
            <person name="Kumar T.K.A."/>
            <person name="Kuo A."/>
            <person name="LaButti K."/>
            <person name="Larrondo L.F."/>
            <person name="Lindquist E."/>
            <person name="Ling A."/>
            <person name="Lombard V."/>
            <person name="Lucas S."/>
            <person name="Lundell T."/>
            <person name="Martin R."/>
            <person name="McLaughlin D.J."/>
            <person name="Morgenstern I."/>
            <person name="Morin E."/>
            <person name="Murat C."/>
            <person name="Nagy L.G."/>
            <person name="Nolan M."/>
            <person name="Ohm R.A."/>
            <person name="Patyshakuliyeva A."/>
            <person name="Rokas A."/>
            <person name="Ruiz-Duenas F.J."/>
            <person name="Sabat G."/>
            <person name="Salamov A."/>
            <person name="Samejima M."/>
            <person name="Schmutz J."/>
            <person name="Slot J.C."/>
            <person name="St John F."/>
            <person name="Stenlid J."/>
            <person name="Sun H."/>
            <person name="Sun S."/>
            <person name="Syed K."/>
            <person name="Tsang A."/>
            <person name="Wiebenga A."/>
            <person name="Young D."/>
            <person name="Pisabarro A."/>
            <person name="Eastwood D.C."/>
            <person name="Martin F."/>
            <person name="Cullen D."/>
            <person name="Grigoriev I.V."/>
            <person name="Hibbett D.S."/>
        </authorList>
    </citation>
    <scope>NUCLEOTIDE SEQUENCE [LARGE SCALE GENOMIC DNA]</scope>
    <source>
        <strain evidence="1 2">ATCC 11539</strain>
    </source>
</reference>
<evidence type="ECO:0008006" key="3">
    <source>
        <dbReference type="Google" id="ProtNLM"/>
    </source>
</evidence>
<dbReference type="EMBL" id="KB469301">
    <property type="protein sequence ID" value="EPQ56035.1"/>
    <property type="molecule type" value="Genomic_DNA"/>
</dbReference>
<accession>S7RNI1</accession>
<proteinExistence type="predicted"/>
<keyword evidence="2" id="KW-1185">Reference proteome</keyword>
<dbReference type="OrthoDB" id="3251205at2759"/>
<feature type="non-terminal residue" evidence="1">
    <location>
        <position position="1"/>
    </location>
</feature>
<dbReference type="OMA" id="DIACAFW"/>
<gene>
    <name evidence="1" type="ORF">GLOTRDRAFT_40987</name>
</gene>
<name>S7RNI1_GLOTA</name>
<dbReference type="KEGG" id="gtr:GLOTRDRAFT_40987"/>
<dbReference type="HOGENOM" id="CLU_056797_1_0_1"/>
<dbReference type="InterPro" id="IPR040521">
    <property type="entry name" value="KDZ"/>
</dbReference>
<dbReference type="RefSeq" id="XP_007865522.1">
    <property type="nucleotide sequence ID" value="XM_007867331.1"/>
</dbReference>
<dbReference type="PANTHER" id="PTHR33096">
    <property type="entry name" value="CXC2 DOMAIN-CONTAINING PROTEIN"/>
    <property type="match status" value="1"/>
</dbReference>
<organism evidence="1 2">
    <name type="scientific">Gloeophyllum trabeum (strain ATCC 11539 / FP-39264 / Madison 617)</name>
    <name type="common">Brown rot fungus</name>
    <dbReference type="NCBI Taxonomy" id="670483"/>
    <lineage>
        <taxon>Eukaryota</taxon>
        <taxon>Fungi</taxon>
        <taxon>Dikarya</taxon>
        <taxon>Basidiomycota</taxon>
        <taxon>Agaricomycotina</taxon>
        <taxon>Agaricomycetes</taxon>
        <taxon>Gloeophyllales</taxon>
        <taxon>Gloeophyllaceae</taxon>
        <taxon>Gloeophyllum</taxon>
    </lineage>
</organism>
<dbReference type="eggNOG" id="ENOG502SKEZ">
    <property type="taxonomic scope" value="Eukaryota"/>
</dbReference>